<evidence type="ECO:0000256" key="12">
    <source>
        <dbReference type="ARBA" id="ARBA00047614"/>
    </source>
</evidence>
<dbReference type="GO" id="GO:0008360">
    <property type="term" value="P:regulation of cell shape"/>
    <property type="evidence" value="ECO:0007669"/>
    <property type="project" value="UniProtKB-KW"/>
</dbReference>
<comment type="similarity">
    <text evidence="3 13">Belongs to the D-alanine--D-alanine ligase family.</text>
</comment>
<dbReference type="Gene3D" id="3.30.1490.20">
    <property type="entry name" value="ATP-grasp fold, A domain"/>
    <property type="match status" value="1"/>
</dbReference>
<dbReference type="GO" id="GO:0009252">
    <property type="term" value="P:peptidoglycan biosynthetic process"/>
    <property type="evidence" value="ECO:0007669"/>
    <property type="project" value="UniProtKB-UniRule"/>
</dbReference>
<sequence length="306" mass="31843">MLTGKKIAVLMGGPGAEREVSLVSGKAVLEALLDLGLDATPVDVTTTEIHLPEGTDLAYNVIHGTFGEDGQLQDAMERLGVPYTGAGPASSKLAIDKTLAKEKFVAAGVPTARSETVALAPGTIPTLTISAPLVIKPPLEGSSVGIQIVKSQADLPAALAKAAEKYGTVLVEEFIEGKELTVGILDGKAMPIVQITPPEGVYDMDSKYPWLSGKKGSEYQCPADLDLETTMAVQAAAAAAHRALGIEVYSRVDVLLDSENRPFVLEANTIPGMTATSLLPKSAAAAGIPFPELCVTIAELSLKLRS</sequence>
<evidence type="ECO:0000256" key="2">
    <source>
        <dbReference type="ARBA" id="ARBA00004496"/>
    </source>
</evidence>
<dbReference type="PANTHER" id="PTHR23132">
    <property type="entry name" value="D-ALANINE--D-ALANINE LIGASE"/>
    <property type="match status" value="1"/>
</dbReference>
<dbReference type="Pfam" id="PF07478">
    <property type="entry name" value="Dala_Dala_lig_C"/>
    <property type="match status" value="1"/>
</dbReference>
<comment type="cofactor">
    <cofactor evidence="1">
        <name>Mn(2+)</name>
        <dbReference type="ChEBI" id="CHEBI:29035"/>
    </cofactor>
</comment>
<dbReference type="EC" id="6.3.2.4" evidence="4 13"/>
<gene>
    <name evidence="13" type="primary">ddl</name>
    <name evidence="18" type="ORF">JIN84_04220</name>
</gene>
<dbReference type="PROSITE" id="PS50975">
    <property type="entry name" value="ATP_GRASP"/>
    <property type="match status" value="1"/>
</dbReference>
<keyword evidence="15" id="KW-0479">Metal-binding</keyword>
<dbReference type="InterPro" id="IPR011095">
    <property type="entry name" value="Dala_Dala_lig_C"/>
</dbReference>
<keyword evidence="5 13" id="KW-0963">Cytoplasm</keyword>
<dbReference type="PIRSF" id="PIRSF039102">
    <property type="entry name" value="Ddl/VanB"/>
    <property type="match status" value="1"/>
</dbReference>
<evidence type="ECO:0000256" key="14">
    <source>
        <dbReference type="PIRSR" id="PIRSR039102-1"/>
    </source>
</evidence>
<keyword evidence="7 16" id="KW-0547">Nucleotide-binding</keyword>
<keyword evidence="6 13" id="KW-0436">Ligase</keyword>
<dbReference type="GO" id="GO:0005737">
    <property type="term" value="C:cytoplasm"/>
    <property type="evidence" value="ECO:0007669"/>
    <property type="project" value="UniProtKB-SubCell"/>
</dbReference>
<dbReference type="GO" id="GO:0005524">
    <property type="term" value="F:ATP binding"/>
    <property type="evidence" value="ECO:0007669"/>
    <property type="project" value="UniProtKB-UniRule"/>
</dbReference>
<evidence type="ECO:0000256" key="4">
    <source>
        <dbReference type="ARBA" id="ARBA00012216"/>
    </source>
</evidence>
<dbReference type="PANTHER" id="PTHR23132:SF23">
    <property type="entry name" value="D-ALANINE--D-ALANINE LIGASE B"/>
    <property type="match status" value="1"/>
</dbReference>
<feature type="binding site" evidence="15">
    <location>
        <position position="253"/>
    </location>
    <ligand>
        <name>Mg(2+)</name>
        <dbReference type="ChEBI" id="CHEBI:18420"/>
        <label>1</label>
    </ligand>
</feature>
<dbReference type="AlphaFoldDB" id="A0A934VAF5"/>
<dbReference type="InterPro" id="IPR011761">
    <property type="entry name" value="ATP-grasp"/>
</dbReference>
<evidence type="ECO:0000256" key="6">
    <source>
        <dbReference type="ARBA" id="ARBA00022598"/>
    </source>
</evidence>
<feature type="binding site" evidence="15">
    <location>
        <position position="266"/>
    </location>
    <ligand>
        <name>Mg(2+)</name>
        <dbReference type="ChEBI" id="CHEBI:18420"/>
        <label>2</label>
    </ligand>
</feature>
<evidence type="ECO:0000256" key="8">
    <source>
        <dbReference type="ARBA" id="ARBA00022840"/>
    </source>
</evidence>
<protein>
    <recommendedName>
        <fullName evidence="4 13">D-alanine--D-alanine ligase</fullName>
        <ecNumber evidence="4 13">6.3.2.4</ecNumber>
    </recommendedName>
    <alternativeName>
        <fullName evidence="13">D-Ala-D-Ala ligase</fullName>
    </alternativeName>
    <alternativeName>
        <fullName evidence="13">D-alanylalanine synthetase</fullName>
    </alternativeName>
</protein>
<dbReference type="InterPro" id="IPR016185">
    <property type="entry name" value="PreATP-grasp_dom_sf"/>
</dbReference>
<dbReference type="NCBIfam" id="NF002378">
    <property type="entry name" value="PRK01372.1"/>
    <property type="match status" value="1"/>
</dbReference>
<organism evidence="18 19">
    <name type="scientific">Luteolibacter yonseiensis</name>
    <dbReference type="NCBI Taxonomy" id="1144680"/>
    <lineage>
        <taxon>Bacteria</taxon>
        <taxon>Pseudomonadati</taxon>
        <taxon>Verrucomicrobiota</taxon>
        <taxon>Verrucomicrobiia</taxon>
        <taxon>Verrucomicrobiales</taxon>
        <taxon>Verrucomicrobiaceae</taxon>
        <taxon>Luteolibacter</taxon>
    </lineage>
</organism>
<comment type="caution">
    <text evidence="18">The sequence shown here is derived from an EMBL/GenBank/DDBJ whole genome shotgun (WGS) entry which is preliminary data.</text>
</comment>
<dbReference type="Gene3D" id="3.40.50.20">
    <property type="match status" value="1"/>
</dbReference>
<evidence type="ECO:0000256" key="15">
    <source>
        <dbReference type="PIRSR" id="PIRSR039102-3"/>
    </source>
</evidence>
<keyword evidence="9 13" id="KW-0133">Cell shape</keyword>
<evidence type="ECO:0000256" key="11">
    <source>
        <dbReference type="ARBA" id="ARBA00023316"/>
    </source>
</evidence>
<proteinExistence type="inferred from homology"/>
<dbReference type="InterPro" id="IPR013815">
    <property type="entry name" value="ATP_grasp_subdomain_1"/>
</dbReference>
<keyword evidence="15" id="KW-0464">Manganese</keyword>
<evidence type="ECO:0000256" key="5">
    <source>
        <dbReference type="ARBA" id="ARBA00022490"/>
    </source>
</evidence>
<dbReference type="PROSITE" id="PS00844">
    <property type="entry name" value="DALA_DALA_LIGASE_2"/>
    <property type="match status" value="1"/>
</dbReference>
<evidence type="ECO:0000256" key="1">
    <source>
        <dbReference type="ARBA" id="ARBA00001936"/>
    </source>
</evidence>
<dbReference type="RefSeq" id="WP_200349756.1">
    <property type="nucleotide sequence ID" value="NZ_BAABHZ010000010.1"/>
</dbReference>
<evidence type="ECO:0000256" key="16">
    <source>
        <dbReference type="PROSITE-ProRule" id="PRU00409"/>
    </source>
</evidence>
<reference evidence="18" key="1">
    <citation type="submission" date="2021-01" db="EMBL/GenBank/DDBJ databases">
        <title>Modified the classification status of verrucomicrobia.</title>
        <authorList>
            <person name="Feng X."/>
        </authorList>
    </citation>
    <scope>NUCLEOTIDE SEQUENCE</scope>
    <source>
        <strain evidence="18">JCM 18052</strain>
    </source>
</reference>
<feature type="domain" description="ATP-grasp" evidence="17">
    <location>
        <begin position="101"/>
        <end position="299"/>
    </location>
</feature>
<feature type="binding site" evidence="15">
    <location>
        <position position="268"/>
    </location>
    <ligand>
        <name>Mg(2+)</name>
        <dbReference type="ChEBI" id="CHEBI:18420"/>
        <label>2</label>
    </ligand>
</feature>
<dbReference type="NCBIfam" id="TIGR01205">
    <property type="entry name" value="D_ala_D_alaTIGR"/>
    <property type="match status" value="1"/>
</dbReference>
<evidence type="ECO:0000313" key="19">
    <source>
        <dbReference type="Proteomes" id="UP000600139"/>
    </source>
</evidence>
<feature type="active site" evidence="14">
    <location>
        <position position="142"/>
    </location>
</feature>
<dbReference type="Proteomes" id="UP000600139">
    <property type="component" value="Unassembled WGS sequence"/>
</dbReference>
<dbReference type="GO" id="GO:0008716">
    <property type="term" value="F:D-alanine-D-alanine ligase activity"/>
    <property type="evidence" value="ECO:0007669"/>
    <property type="project" value="UniProtKB-UniRule"/>
</dbReference>
<evidence type="ECO:0000259" key="17">
    <source>
        <dbReference type="PROSITE" id="PS50975"/>
    </source>
</evidence>
<keyword evidence="11 13" id="KW-0961">Cell wall biogenesis/degradation</keyword>
<keyword evidence="8 16" id="KW-0067">ATP-binding</keyword>
<name>A0A934VAF5_9BACT</name>
<dbReference type="HAMAP" id="MF_00047">
    <property type="entry name" value="Dala_Dala_lig"/>
    <property type="match status" value="1"/>
</dbReference>
<feature type="binding site" evidence="15">
    <location>
        <position position="266"/>
    </location>
    <ligand>
        <name>Mg(2+)</name>
        <dbReference type="ChEBI" id="CHEBI:18420"/>
        <label>1</label>
    </ligand>
</feature>
<evidence type="ECO:0000256" key="3">
    <source>
        <dbReference type="ARBA" id="ARBA00010871"/>
    </source>
</evidence>
<keyword evidence="19" id="KW-1185">Reference proteome</keyword>
<accession>A0A934VAF5</accession>
<dbReference type="GO" id="GO:0071555">
    <property type="term" value="P:cell wall organization"/>
    <property type="evidence" value="ECO:0007669"/>
    <property type="project" value="UniProtKB-KW"/>
</dbReference>
<keyword evidence="15" id="KW-0460">Magnesium</keyword>
<dbReference type="SUPFAM" id="SSF56059">
    <property type="entry name" value="Glutathione synthetase ATP-binding domain-like"/>
    <property type="match status" value="1"/>
</dbReference>
<feature type="active site" evidence="14">
    <location>
        <position position="17"/>
    </location>
</feature>
<keyword evidence="10 13" id="KW-0573">Peptidoglycan synthesis</keyword>
<comment type="pathway">
    <text evidence="13">Cell wall biogenesis; peptidoglycan biosynthesis.</text>
</comment>
<dbReference type="GO" id="GO:0046872">
    <property type="term" value="F:metal ion binding"/>
    <property type="evidence" value="ECO:0007669"/>
    <property type="project" value="UniProtKB-KW"/>
</dbReference>
<comment type="subcellular location">
    <subcellularLocation>
        <location evidence="2 13">Cytoplasm</location>
    </subcellularLocation>
</comment>
<comment type="function">
    <text evidence="13">Cell wall formation.</text>
</comment>
<comment type="cofactor">
    <cofactor evidence="15">
        <name>Mg(2+)</name>
        <dbReference type="ChEBI" id="CHEBI:18420"/>
    </cofactor>
    <cofactor evidence="15">
        <name>Mn(2+)</name>
        <dbReference type="ChEBI" id="CHEBI:29035"/>
    </cofactor>
    <text evidence="15">Binds 2 magnesium or manganese ions per subunit.</text>
</comment>
<comment type="catalytic activity">
    <reaction evidence="12 13">
        <text>2 D-alanine + ATP = D-alanyl-D-alanine + ADP + phosphate + H(+)</text>
        <dbReference type="Rhea" id="RHEA:11224"/>
        <dbReference type="ChEBI" id="CHEBI:15378"/>
        <dbReference type="ChEBI" id="CHEBI:30616"/>
        <dbReference type="ChEBI" id="CHEBI:43474"/>
        <dbReference type="ChEBI" id="CHEBI:57416"/>
        <dbReference type="ChEBI" id="CHEBI:57822"/>
        <dbReference type="ChEBI" id="CHEBI:456216"/>
        <dbReference type="EC" id="6.3.2.4"/>
    </reaction>
</comment>
<evidence type="ECO:0000313" key="18">
    <source>
        <dbReference type="EMBL" id="MBK1814806.1"/>
    </source>
</evidence>
<dbReference type="InterPro" id="IPR000291">
    <property type="entry name" value="D-Ala_lig_Van_CS"/>
</dbReference>
<dbReference type="InterPro" id="IPR005905">
    <property type="entry name" value="D_ala_D_ala"/>
</dbReference>
<evidence type="ECO:0000256" key="13">
    <source>
        <dbReference type="HAMAP-Rule" id="MF_00047"/>
    </source>
</evidence>
<feature type="active site" evidence="14">
    <location>
        <position position="277"/>
    </location>
</feature>
<evidence type="ECO:0000256" key="10">
    <source>
        <dbReference type="ARBA" id="ARBA00022984"/>
    </source>
</evidence>
<dbReference type="SUPFAM" id="SSF52440">
    <property type="entry name" value="PreATP-grasp domain"/>
    <property type="match status" value="1"/>
</dbReference>
<dbReference type="EMBL" id="JAENIK010000004">
    <property type="protein sequence ID" value="MBK1814806.1"/>
    <property type="molecule type" value="Genomic_DNA"/>
</dbReference>
<evidence type="ECO:0000256" key="9">
    <source>
        <dbReference type="ARBA" id="ARBA00022960"/>
    </source>
</evidence>
<evidence type="ECO:0000256" key="7">
    <source>
        <dbReference type="ARBA" id="ARBA00022741"/>
    </source>
</evidence>
<dbReference type="Gene3D" id="3.30.470.20">
    <property type="entry name" value="ATP-grasp fold, B domain"/>
    <property type="match status" value="1"/>
</dbReference>